<dbReference type="EMBL" id="CACVKT020000572">
    <property type="protein sequence ID" value="CAC5360811.1"/>
    <property type="molecule type" value="Genomic_DNA"/>
</dbReference>
<name>A0A6J8A1L2_MYTCO</name>
<protein>
    <submittedName>
        <fullName evidence="1">Uncharacterized protein</fullName>
    </submittedName>
</protein>
<keyword evidence="2" id="KW-1185">Reference proteome</keyword>
<accession>A0A6J8A1L2</accession>
<reference evidence="1 2" key="1">
    <citation type="submission" date="2020-06" db="EMBL/GenBank/DDBJ databases">
        <authorList>
            <person name="Li R."/>
            <person name="Bekaert M."/>
        </authorList>
    </citation>
    <scope>NUCLEOTIDE SEQUENCE [LARGE SCALE GENOMIC DNA]</scope>
    <source>
        <strain evidence="2">wild</strain>
    </source>
</reference>
<dbReference type="AlphaFoldDB" id="A0A6J8A1L2"/>
<proteinExistence type="predicted"/>
<evidence type="ECO:0000313" key="1">
    <source>
        <dbReference type="EMBL" id="CAC5360811.1"/>
    </source>
</evidence>
<evidence type="ECO:0000313" key="2">
    <source>
        <dbReference type="Proteomes" id="UP000507470"/>
    </source>
</evidence>
<dbReference type="OrthoDB" id="10401963at2759"/>
<gene>
    <name evidence="1" type="ORF">MCOR_3169</name>
</gene>
<sequence>MGSFKKVALDNYKSNFEFGMYCFSVLLNSSLLSEVPEKIHSIYCILLSKVVNQKTIEYRFILQQKISSLGLEDMDLMEMCIDSEYTADQETLQLFTENQNPDFLTEEDFQSRSTRNEFAYFADSILTEVKAEINQQFFIEAPGNERYSPVLAEKIHKLYMPTLPL</sequence>
<dbReference type="Proteomes" id="UP000507470">
    <property type="component" value="Unassembled WGS sequence"/>
</dbReference>
<organism evidence="1 2">
    <name type="scientific">Mytilus coruscus</name>
    <name type="common">Sea mussel</name>
    <dbReference type="NCBI Taxonomy" id="42192"/>
    <lineage>
        <taxon>Eukaryota</taxon>
        <taxon>Metazoa</taxon>
        <taxon>Spiralia</taxon>
        <taxon>Lophotrochozoa</taxon>
        <taxon>Mollusca</taxon>
        <taxon>Bivalvia</taxon>
        <taxon>Autobranchia</taxon>
        <taxon>Pteriomorphia</taxon>
        <taxon>Mytilida</taxon>
        <taxon>Mytiloidea</taxon>
        <taxon>Mytilidae</taxon>
        <taxon>Mytilinae</taxon>
        <taxon>Mytilus</taxon>
    </lineage>
</organism>